<evidence type="ECO:0000313" key="1">
    <source>
        <dbReference type="EMBL" id="GAJ01750.1"/>
    </source>
</evidence>
<name>X1V8V0_9ZZZZ</name>
<sequence>CPDAATIEIMYMTALATKKSHLDSGTSLNNLVRAATTKAEVFALTDLR</sequence>
<gene>
    <name evidence="1" type="ORF">S12H4_28098</name>
</gene>
<feature type="non-terminal residue" evidence="1">
    <location>
        <position position="1"/>
    </location>
</feature>
<organism evidence="1">
    <name type="scientific">marine sediment metagenome</name>
    <dbReference type="NCBI Taxonomy" id="412755"/>
    <lineage>
        <taxon>unclassified sequences</taxon>
        <taxon>metagenomes</taxon>
        <taxon>ecological metagenomes</taxon>
    </lineage>
</organism>
<dbReference type="EMBL" id="BARW01016092">
    <property type="protein sequence ID" value="GAJ01750.1"/>
    <property type="molecule type" value="Genomic_DNA"/>
</dbReference>
<dbReference type="AlphaFoldDB" id="X1V8V0"/>
<protein>
    <submittedName>
        <fullName evidence="1">Uncharacterized protein</fullName>
    </submittedName>
</protein>
<accession>X1V8V0</accession>
<reference evidence="1" key="1">
    <citation type="journal article" date="2014" name="Front. Microbiol.">
        <title>High frequency of phylogenetically diverse reductive dehalogenase-homologous genes in deep subseafloor sedimentary metagenomes.</title>
        <authorList>
            <person name="Kawai M."/>
            <person name="Futagami T."/>
            <person name="Toyoda A."/>
            <person name="Takaki Y."/>
            <person name="Nishi S."/>
            <person name="Hori S."/>
            <person name="Arai W."/>
            <person name="Tsubouchi T."/>
            <person name="Morono Y."/>
            <person name="Uchiyama I."/>
            <person name="Ito T."/>
            <person name="Fujiyama A."/>
            <person name="Inagaki F."/>
            <person name="Takami H."/>
        </authorList>
    </citation>
    <scope>NUCLEOTIDE SEQUENCE</scope>
    <source>
        <strain evidence="1">Expedition CK06-06</strain>
    </source>
</reference>
<proteinExistence type="predicted"/>
<comment type="caution">
    <text evidence="1">The sequence shown here is derived from an EMBL/GenBank/DDBJ whole genome shotgun (WGS) entry which is preliminary data.</text>
</comment>